<feature type="domain" description="MADS-box" evidence="7">
    <location>
        <begin position="58"/>
        <end position="90"/>
    </location>
</feature>
<dbReference type="InterPro" id="IPR036879">
    <property type="entry name" value="TF_MADSbox_sf"/>
</dbReference>
<dbReference type="SUPFAM" id="SSF55455">
    <property type="entry name" value="SRF-like"/>
    <property type="match status" value="1"/>
</dbReference>
<dbReference type="GO" id="GO:0046983">
    <property type="term" value="F:protein dimerization activity"/>
    <property type="evidence" value="ECO:0007669"/>
    <property type="project" value="InterPro"/>
</dbReference>
<dbReference type="InterPro" id="IPR002100">
    <property type="entry name" value="TF_MADSbox"/>
</dbReference>
<gene>
    <name evidence="8" type="ORF">PHLCEN_2v12127</name>
</gene>
<evidence type="ECO:0000256" key="4">
    <source>
        <dbReference type="ARBA" id="ARBA00023163"/>
    </source>
</evidence>
<evidence type="ECO:0000256" key="2">
    <source>
        <dbReference type="ARBA" id="ARBA00023015"/>
    </source>
</evidence>
<comment type="subcellular location">
    <subcellularLocation>
        <location evidence="1">Nucleus</location>
    </subcellularLocation>
</comment>
<name>A0A2R6NHP6_9APHY</name>
<protein>
    <recommendedName>
        <fullName evidence="7">MADS-box domain-containing protein</fullName>
    </recommendedName>
</protein>
<dbReference type="GO" id="GO:0000987">
    <property type="term" value="F:cis-regulatory region sequence-specific DNA binding"/>
    <property type="evidence" value="ECO:0007669"/>
    <property type="project" value="InterPro"/>
</dbReference>
<keyword evidence="5" id="KW-0539">Nucleus</keyword>
<keyword evidence="4" id="KW-0804">Transcription</keyword>
<organism evidence="8 9">
    <name type="scientific">Hermanssonia centrifuga</name>
    <dbReference type="NCBI Taxonomy" id="98765"/>
    <lineage>
        <taxon>Eukaryota</taxon>
        <taxon>Fungi</taxon>
        <taxon>Dikarya</taxon>
        <taxon>Basidiomycota</taxon>
        <taxon>Agaricomycotina</taxon>
        <taxon>Agaricomycetes</taxon>
        <taxon>Polyporales</taxon>
        <taxon>Meruliaceae</taxon>
        <taxon>Hermanssonia</taxon>
    </lineage>
</organism>
<evidence type="ECO:0000259" key="7">
    <source>
        <dbReference type="PROSITE" id="PS50066"/>
    </source>
</evidence>
<dbReference type="GO" id="GO:0000981">
    <property type="term" value="F:DNA-binding transcription factor activity, RNA polymerase II-specific"/>
    <property type="evidence" value="ECO:0007669"/>
    <property type="project" value="InterPro"/>
</dbReference>
<feature type="compositionally biased region" description="Pro residues" evidence="6">
    <location>
        <begin position="220"/>
        <end position="234"/>
    </location>
</feature>
<dbReference type="CDD" id="cd00266">
    <property type="entry name" value="MADS_SRF_like"/>
    <property type="match status" value="1"/>
</dbReference>
<dbReference type="Gene3D" id="3.40.1810.10">
    <property type="entry name" value="Transcription factor, MADS-box"/>
    <property type="match status" value="1"/>
</dbReference>
<dbReference type="STRING" id="98765.A0A2R6NHP6"/>
<evidence type="ECO:0000313" key="9">
    <source>
        <dbReference type="Proteomes" id="UP000186601"/>
    </source>
</evidence>
<proteinExistence type="predicted"/>
<feature type="compositionally biased region" description="Pro residues" evidence="6">
    <location>
        <begin position="304"/>
        <end position="320"/>
    </location>
</feature>
<keyword evidence="2" id="KW-0805">Transcription regulation</keyword>
<dbReference type="GO" id="GO:0045944">
    <property type="term" value="P:positive regulation of transcription by RNA polymerase II"/>
    <property type="evidence" value="ECO:0007669"/>
    <property type="project" value="InterPro"/>
</dbReference>
<feature type="region of interest" description="Disordered" evidence="6">
    <location>
        <begin position="1"/>
        <end position="63"/>
    </location>
</feature>
<feature type="compositionally biased region" description="Low complexity" evidence="6">
    <location>
        <begin position="235"/>
        <end position="253"/>
    </location>
</feature>
<dbReference type="GO" id="GO:0005634">
    <property type="term" value="C:nucleus"/>
    <property type="evidence" value="ECO:0007669"/>
    <property type="project" value="UniProtKB-SubCell"/>
</dbReference>
<dbReference type="InterPro" id="IPR033897">
    <property type="entry name" value="SRF-like_MADS-box"/>
</dbReference>
<dbReference type="SMART" id="SM00432">
    <property type="entry name" value="MADS"/>
    <property type="match status" value="1"/>
</dbReference>
<reference evidence="8 9" key="1">
    <citation type="submission" date="2018-02" db="EMBL/GenBank/DDBJ databases">
        <title>Genome sequence of the basidiomycete white-rot fungus Phlebia centrifuga.</title>
        <authorList>
            <person name="Granchi Z."/>
            <person name="Peng M."/>
            <person name="de Vries R.P."/>
            <person name="Hilden K."/>
            <person name="Makela M.R."/>
            <person name="Grigoriev I."/>
            <person name="Riley R."/>
        </authorList>
    </citation>
    <scope>NUCLEOTIDE SEQUENCE [LARGE SCALE GENOMIC DNA]</scope>
    <source>
        <strain evidence="8 9">FBCC195</strain>
    </source>
</reference>
<feature type="compositionally biased region" description="Polar residues" evidence="6">
    <location>
        <begin position="141"/>
        <end position="153"/>
    </location>
</feature>
<sequence>MPDAASPSTKRQRLEPIDPSAPAMMTTGDDAFIQDHDAVESGGDDDDEEEKPKSDKKAGRRKIKIEFIQDKSRRHITFSKRKAGIMKKAQTGLVYTFTTAKLQPLVTQPEGKNLIQACLNAPHGQLPSSMPVGTPLGRSSGPMNVNNPHTPSTPSAPPNVPGGLAIGGKDEDSTDGHDGHEQVPGMPEVGPPPETNERASRKRRRTSGATTSPGGRGVAPAPPPSAAAAPPPTATSPQQTSPQQGPSAPSTSPHSRSAMPLPNPLAIPPGPGPTQQAQMQPQSPSYTAYPSGDPNGMYAGYANQPPPPGPPQYGYPPPPQGHDQQQAGMAWGPAPGVQQGGHYGRR</sequence>
<dbReference type="OrthoDB" id="2284405at2759"/>
<dbReference type="EMBL" id="MLYV02001230">
    <property type="protein sequence ID" value="PSR71917.1"/>
    <property type="molecule type" value="Genomic_DNA"/>
</dbReference>
<evidence type="ECO:0000256" key="3">
    <source>
        <dbReference type="ARBA" id="ARBA00023125"/>
    </source>
</evidence>
<accession>A0A2R6NHP6</accession>
<keyword evidence="9" id="KW-1185">Reference proteome</keyword>
<evidence type="ECO:0000256" key="5">
    <source>
        <dbReference type="ARBA" id="ARBA00023242"/>
    </source>
</evidence>
<dbReference type="Proteomes" id="UP000186601">
    <property type="component" value="Unassembled WGS sequence"/>
</dbReference>
<feature type="compositionally biased region" description="Polar residues" evidence="6">
    <location>
        <begin position="274"/>
        <end position="288"/>
    </location>
</feature>
<comment type="caution">
    <text evidence="8">The sequence shown here is derived from an EMBL/GenBank/DDBJ whole genome shotgun (WGS) entry which is preliminary data.</text>
</comment>
<evidence type="ECO:0000313" key="8">
    <source>
        <dbReference type="EMBL" id="PSR71917.1"/>
    </source>
</evidence>
<dbReference type="AlphaFoldDB" id="A0A2R6NHP6"/>
<evidence type="ECO:0000256" key="1">
    <source>
        <dbReference type="ARBA" id="ARBA00004123"/>
    </source>
</evidence>
<dbReference type="PRINTS" id="PR00404">
    <property type="entry name" value="MADSDOMAIN"/>
</dbReference>
<evidence type="ECO:0000256" key="6">
    <source>
        <dbReference type="SAM" id="MobiDB-lite"/>
    </source>
</evidence>
<feature type="compositionally biased region" description="Basic and acidic residues" evidence="6">
    <location>
        <begin position="168"/>
        <end position="181"/>
    </location>
</feature>
<dbReference type="PROSITE" id="PS50066">
    <property type="entry name" value="MADS_BOX_2"/>
    <property type="match status" value="1"/>
</dbReference>
<dbReference type="Pfam" id="PF00319">
    <property type="entry name" value="SRF-TF"/>
    <property type="match status" value="1"/>
</dbReference>
<feature type="compositionally biased region" description="Pro residues" evidence="6">
    <location>
        <begin position="261"/>
        <end position="272"/>
    </location>
</feature>
<feature type="region of interest" description="Disordered" evidence="6">
    <location>
        <begin position="126"/>
        <end position="346"/>
    </location>
</feature>
<keyword evidence="3" id="KW-0238">DNA-binding</keyword>